<evidence type="ECO:0000313" key="3">
    <source>
        <dbReference type="Proteomes" id="UP000231183"/>
    </source>
</evidence>
<organism evidence="2 3">
    <name type="scientific">Candidatus Magasanikbacteria bacterium CG10_big_fil_rev_8_21_14_0_10_40_10</name>
    <dbReference type="NCBI Taxonomy" id="1974648"/>
    <lineage>
        <taxon>Bacteria</taxon>
        <taxon>Candidatus Magasanikiibacteriota</taxon>
    </lineage>
</organism>
<feature type="domain" description="PRC-barrel" evidence="1">
    <location>
        <begin position="5"/>
        <end position="70"/>
    </location>
</feature>
<dbReference type="Proteomes" id="UP000231183">
    <property type="component" value="Unassembled WGS sequence"/>
</dbReference>
<dbReference type="InterPro" id="IPR011033">
    <property type="entry name" value="PRC_barrel-like_sf"/>
</dbReference>
<dbReference type="InterPro" id="IPR027275">
    <property type="entry name" value="PRC-brl_dom"/>
</dbReference>
<reference evidence="3" key="1">
    <citation type="submission" date="2017-09" db="EMBL/GenBank/DDBJ databases">
        <title>Depth-based differentiation of microbial function through sediment-hosted aquifers and enrichment of novel symbionts in the deep terrestrial subsurface.</title>
        <authorList>
            <person name="Probst A.J."/>
            <person name="Ladd B."/>
            <person name="Jarett J.K."/>
            <person name="Geller-Mcgrath D.E."/>
            <person name="Sieber C.M.K."/>
            <person name="Emerson J.B."/>
            <person name="Anantharaman K."/>
            <person name="Thomas B.C."/>
            <person name="Malmstrom R."/>
            <person name="Stieglmeier M."/>
            <person name="Klingl A."/>
            <person name="Woyke T."/>
            <person name="Ryan C.M."/>
            <person name="Banfield J.F."/>
        </authorList>
    </citation>
    <scope>NUCLEOTIDE SEQUENCE [LARGE SCALE GENOMIC DNA]</scope>
</reference>
<dbReference type="Pfam" id="PF05239">
    <property type="entry name" value="PRC"/>
    <property type="match status" value="1"/>
</dbReference>
<evidence type="ECO:0000313" key="2">
    <source>
        <dbReference type="EMBL" id="PIT87100.1"/>
    </source>
</evidence>
<evidence type="ECO:0000259" key="1">
    <source>
        <dbReference type="Pfam" id="PF05239"/>
    </source>
</evidence>
<comment type="caution">
    <text evidence="2">The sequence shown here is derived from an EMBL/GenBank/DDBJ whole genome shotgun (WGS) entry which is preliminary data.</text>
</comment>
<accession>A0A2M6W305</accession>
<protein>
    <recommendedName>
        <fullName evidence="1">PRC-barrel domain-containing protein</fullName>
    </recommendedName>
</protein>
<proteinExistence type="predicted"/>
<dbReference type="EMBL" id="PFBX01000054">
    <property type="protein sequence ID" value="PIT87100.1"/>
    <property type="molecule type" value="Genomic_DNA"/>
</dbReference>
<name>A0A2M6W305_9BACT</name>
<dbReference type="AlphaFoldDB" id="A0A2M6W305"/>
<dbReference type="SUPFAM" id="SSF50346">
    <property type="entry name" value="PRC-barrel domain"/>
    <property type="match status" value="1"/>
</dbReference>
<sequence>MLLKAKKIIDLPVYTNSGVKLGKVADIDIEIDSQAVNSYEVRHGLIGGQSLIIKPVQVISLSVKKMIVDDNLAPDFTSARKQQVKSTGSLAGLAMRKEN</sequence>
<gene>
    <name evidence="2" type="ORF">COU31_04990</name>
</gene>
<dbReference type="Gene3D" id="2.30.30.240">
    <property type="entry name" value="PRC-barrel domain"/>
    <property type="match status" value="1"/>
</dbReference>